<evidence type="ECO:0000313" key="2">
    <source>
        <dbReference type="EMBL" id="MFC7138718.1"/>
    </source>
</evidence>
<keyword evidence="1" id="KW-0472">Membrane</keyword>
<dbReference type="EMBL" id="JBHTAS010000001">
    <property type="protein sequence ID" value="MFC7138718.1"/>
    <property type="molecule type" value="Genomic_DNA"/>
</dbReference>
<accession>A0ABD5XYU1</accession>
<proteinExistence type="predicted"/>
<organism evidence="2 3">
    <name type="scientific">Halosimplex aquaticum</name>
    <dbReference type="NCBI Taxonomy" id="3026162"/>
    <lineage>
        <taxon>Archaea</taxon>
        <taxon>Methanobacteriati</taxon>
        <taxon>Methanobacteriota</taxon>
        <taxon>Stenosarchaea group</taxon>
        <taxon>Halobacteria</taxon>
        <taxon>Halobacteriales</taxon>
        <taxon>Haloarculaceae</taxon>
        <taxon>Halosimplex</taxon>
    </lineage>
</organism>
<comment type="caution">
    <text evidence="2">The sequence shown here is derived from an EMBL/GenBank/DDBJ whole genome shotgun (WGS) entry which is preliminary data.</text>
</comment>
<keyword evidence="1" id="KW-1133">Transmembrane helix</keyword>
<evidence type="ECO:0000313" key="3">
    <source>
        <dbReference type="Proteomes" id="UP001596432"/>
    </source>
</evidence>
<dbReference type="GeneID" id="78818960"/>
<reference evidence="2 3" key="1">
    <citation type="journal article" date="2019" name="Int. J. Syst. Evol. Microbiol.">
        <title>The Global Catalogue of Microorganisms (GCM) 10K type strain sequencing project: providing services to taxonomists for standard genome sequencing and annotation.</title>
        <authorList>
            <consortium name="The Broad Institute Genomics Platform"/>
            <consortium name="The Broad Institute Genome Sequencing Center for Infectious Disease"/>
            <person name="Wu L."/>
            <person name="Ma J."/>
        </authorList>
    </citation>
    <scope>NUCLEOTIDE SEQUENCE [LARGE SCALE GENOMIC DNA]</scope>
    <source>
        <strain evidence="2 3">XZYJT29</strain>
    </source>
</reference>
<feature type="transmembrane region" description="Helical" evidence="1">
    <location>
        <begin position="32"/>
        <end position="50"/>
    </location>
</feature>
<dbReference type="Pfam" id="PF23933">
    <property type="entry name" value="DUF7269"/>
    <property type="match status" value="1"/>
</dbReference>
<gene>
    <name evidence="2" type="ORF">ACFQMA_02565</name>
</gene>
<keyword evidence="3" id="KW-1185">Reference proteome</keyword>
<protein>
    <submittedName>
        <fullName evidence="2">Uncharacterized protein</fullName>
    </submittedName>
</protein>
<dbReference type="AlphaFoldDB" id="A0ABD5XYU1"/>
<keyword evidence="1" id="KW-0812">Transmembrane</keyword>
<dbReference type="RefSeq" id="WP_274324332.1">
    <property type="nucleotide sequence ID" value="NZ_CP118158.1"/>
</dbReference>
<dbReference type="InterPro" id="IPR055693">
    <property type="entry name" value="DUF7269"/>
</dbReference>
<evidence type="ECO:0000256" key="1">
    <source>
        <dbReference type="SAM" id="Phobius"/>
    </source>
</evidence>
<dbReference type="Proteomes" id="UP001596432">
    <property type="component" value="Unassembled WGS sequence"/>
</dbReference>
<name>A0ABD5XYU1_9EURY</name>
<sequence length="186" mass="20088">MSGRITATLGAILGVVGLVAIAVPQITTPLPAGDGIVVAVGAVLVLGAAGQIQRRRATEPEYAETPDAELAVDLPTPGDDLDRRLNRLALTRFSEAERHRLRKEVGEIAVATLQRRERCSADEAEQALAEGTWTDDPFAAAFFTGRAPEASATDRVRELLHRESPFKRRGIRAIAEIERLLGDEDD</sequence>